<reference evidence="7 8" key="1">
    <citation type="submission" date="2018-03" db="EMBL/GenBank/DDBJ databases">
        <title>Genome sequence of Paenibacillus elgii strain AC13 an antimicrobial compound producing bacteria.</title>
        <authorList>
            <person name="Kurokawa A.S."/>
            <person name="Araujo J.F."/>
            <person name="Costa R.A."/>
            <person name="Ortega D.B."/>
            <person name="Pires A.S."/>
            <person name="Pappas G.J.Jr."/>
            <person name="Franco O.L."/>
            <person name="Barreto C."/>
            <person name="Magalhaes B.S."/>
            <person name="Kruger R.H."/>
        </authorList>
    </citation>
    <scope>NUCLEOTIDE SEQUENCE [LARGE SCALE GENOMIC DNA]</scope>
    <source>
        <strain evidence="7 8">AC13</strain>
    </source>
</reference>
<dbReference type="GO" id="GO:0003677">
    <property type="term" value="F:DNA binding"/>
    <property type="evidence" value="ECO:0007669"/>
    <property type="project" value="UniProtKB-UniRule"/>
</dbReference>
<name>A0A2T6G2K3_9BACL</name>
<comment type="caution">
    <text evidence="7">The sequence shown here is derived from an EMBL/GenBank/DDBJ whole genome shotgun (WGS) entry which is preliminary data.</text>
</comment>
<evidence type="ECO:0000259" key="5">
    <source>
        <dbReference type="PROSITE" id="PS51898"/>
    </source>
</evidence>
<evidence type="ECO:0000256" key="1">
    <source>
        <dbReference type="ARBA" id="ARBA00008857"/>
    </source>
</evidence>
<accession>A0A2T6G2K3</accession>
<dbReference type="InterPro" id="IPR050090">
    <property type="entry name" value="Tyrosine_recombinase_XerCD"/>
</dbReference>
<dbReference type="InterPro" id="IPR010998">
    <property type="entry name" value="Integrase_recombinase_N"/>
</dbReference>
<dbReference type="PANTHER" id="PTHR30349">
    <property type="entry name" value="PHAGE INTEGRASE-RELATED"/>
    <property type="match status" value="1"/>
</dbReference>
<dbReference type="Pfam" id="PF00589">
    <property type="entry name" value="Phage_integrase"/>
    <property type="match status" value="1"/>
</dbReference>
<dbReference type="SUPFAM" id="SSF56349">
    <property type="entry name" value="DNA breaking-rejoining enzymes"/>
    <property type="match status" value="1"/>
</dbReference>
<organism evidence="7 8">
    <name type="scientific">Paenibacillus elgii</name>
    <dbReference type="NCBI Taxonomy" id="189691"/>
    <lineage>
        <taxon>Bacteria</taxon>
        <taxon>Bacillati</taxon>
        <taxon>Bacillota</taxon>
        <taxon>Bacilli</taxon>
        <taxon>Bacillales</taxon>
        <taxon>Paenibacillaceae</taxon>
        <taxon>Paenibacillus</taxon>
    </lineage>
</organism>
<dbReference type="PROSITE" id="PS51900">
    <property type="entry name" value="CB"/>
    <property type="match status" value="1"/>
</dbReference>
<dbReference type="InterPro" id="IPR013762">
    <property type="entry name" value="Integrase-like_cat_sf"/>
</dbReference>
<keyword evidence="3" id="KW-0233">DNA recombination</keyword>
<feature type="domain" description="Tyr recombinase" evidence="5">
    <location>
        <begin position="169"/>
        <end position="358"/>
    </location>
</feature>
<dbReference type="Proteomes" id="UP000244184">
    <property type="component" value="Unassembled WGS sequence"/>
</dbReference>
<evidence type="ECO:0000259" key="6">
    <source>
        <dbReference type="PROSITE" id="PS51900"/>
    </source>
</evidence>
<sequence length="376" mass="44439">MRVVSLETKDGKTRYMLMNPNDEPIQPVLQYLKFKDNSGAARNTLRSFCFHLKLFFEYLDQVQKDYREIGLDELAEFMRWLQNPYKHAKVSPIQSNEPIRKAKTVNIIINTVIGFYDYLMRHEDYSIQLAERVKKQMSGSRRGFKDFLHHINKDRTFSTHILKLKVPKQKPKTISKEHIAMLLNTCENLRDQFLIQLLWEGSMRIGEALALWLEDFEIDARKIHIRDRGELSNFAEIKTVCSPRSIDVSPDLMNLYLDYVAEFHTENVDTNHVLVKLSGENKGKPLEYADVDSLFQRLRKKTSVHITPHMLRHTSLTELRKAGWRDEHLMKRAGHSHIQTTMQMYIHPSEEDIRRDWEKAQENMKLIKDKRDIDKT</sequence>
<dbReference type="AlphaFoldDB" id="A0A2T6G2K3"/>
<dbReference type="InterPro" id="IPR011010">
    <property type="entry name" value="DNA_brk_join_enz"/>
</dbReference>
<evidence type="ECO:0000313" key="8">
    <source>
        <dbReference type="Proteomes" id="UP000244184"/>
    </source>
</evidence>
<protein>
    <submittedName>
        <fullName evidence="7">Transposase</fullName>
    </submittedName>
</protein>
<dbReference type="EMBL" id="PYHP01000034">
    <property type="protein sequence ID" value="PUA38392.1"/>
    <property type="molecule type" value="Genomic_DNA"/>
</dbReference>
<dbReference type="RefSeq" id="WP_108531954.1">
    <property type="nucleotide sequence ID" value="NZ_PYHP01000034.1"/>
</dbReference>
<evidence type="ECO:0000256" key="4">
    <source>
        <dbReference type="PROSITE-ProRule" id="PRU01248"/>
    </source>
</evidence>
<dbReference type="GO" id="GO:0015074">
    <property type="term" value="P:DNA integration"/>
    <property type="evidence" value="ECO:0007669"/>
    <property type="project" value="InterPro"/>
</dbReference>
<evidence type="ECO:0000256" key="3">
    <source>
        <dbReference type="ARBA" id="ARBA00023172"/>
    </source>
</evidence>
<dbReference type="InterPro" id="IPR002104">
    <property type="entry name" value="Integrase_catalytic"/>
</dbReference>
<dbReference type="Gene3D" id="1.10.443.10">
    <property type="entry name" value="Intergrase catalytic core"/>
    <property type="match status" value="1"/>
</dbReference>
<evidence type="ECO:0000256" key="2">
    <source>
        <dbReference type="ARBA" id="ARBA00023125"/>
    </source>
</evidence>
<dbReference type="PROSITE" id="PS51898">
    <property type="entry name" value="TYR_RECOMBINASE"/>
    <property type="match status" value="1"/>
</dbReference>
<keyword evidence="2 4" id="KW-0238">DNA-binding</keyword>
<comment type="similarity">
    <text evidence="1">Belongs to the 'phage' integrase family.</text>
</comment>
<gene>
    <name evidence="7" type="ORF">C8Z91_14510</name>
</gene>
<proteinExistence type="inferred from homology"/>
<dbReference type="InterPro" id="IPR044068">
    <property type="entry name" value="CB"/>
</dbReference>
<evidence type="ECO:0000313" key="7">
    <source>
        <dbReference type="EMBL" id="PUA38392.1"/>
    </source>
</evidence>
<dbReference type="GO" id="GO:0006310">
    <property type="term" value="P:DNA recombination"/>
    <property type="evidence" value="ECO:0007669"/>
    <property type="project" value="UniProtKB-KW"/>
</dbReference>
<dbReference type="Gene3D" id="1.10.150.130">
    <property type="match status" value="1"/>
</dbReference>
<feature type="domain" description="Core-binding (CB)" evidence="6">
    <location>
        <begin position="19"/>
        <end position="120"/>
    </location>
</feature>
<dbReference type="PANTHER" id="PTHR30349:SF41">
    <property type="entry name" value="INTEGRASE_RECOMBINASE PROTEIN MJ0367-RELATED"/>
    <property type="match status" value="1"/>
</dbReference>